<name>A0A537K1J9_9BACT</name>
<evidence type="ECO:0000313" key="3">
    <source>
        <dbReference type="Proteomes" id="UP000318509"/>
    </source>
</evidence>
<evidence type="ECO:0008006" key="4">
    <source>
        <dbReference type="Google" id="ProtNLM"/>
    </source>
</evidence>
<organism evidence="2 3">
    <name type="scientific">Candidatus Segetimicrobium genomatis</name>
    <dbReference type="NCBI Taxonomy" id="2569760"/>
    <lineage>
        <taxon>Bacteria</taxon>
        <taxon>Bacillati</taxon>
        <taxon>Candidatus Sysuimicrobiota</taxon>
        <taxon>Candidatus Sysuimicrobiia</taxon>
        <taxon>Candidatus Sysuimicrobiales</taxon>
        <taxon>Candidatus Segetimicrobiaceae</taxon>
        <taxon>Candidatus Segetimicrobium</taxon>
    </lineage>
</organism>
<evidence type="ECO:0000313" key="2">
    <source>
        <dbReference type="EMBL" id="TMI89634.1"/>
    </source>
</evidence>
<proteinExistence type="predicted"/>
<reference evidence="2 3" key="1">
    <citation type="journal article" date="2019" name="Nat. Microbiol.">
        <title>Mediterranean grassland soil C-N compound turnover is dependent on rainfall and depth, and is mediated by genomically divergent microorganisms.</title>
        <authorList>
            <person name="Diamond S."/>
            <person name="Andeer P.F."/>
            <person name="Li Z."/>
            <person name="Crits-Christoph A."/>
            <person name="Burstein D."/>
            <person name="Anantharaman K."/>
            <person name="Lane K.R."/>
            <person name="Thomas B.C."/>
            <person name="Pan C."/>
            <person name="Northen T.R."/>
            <person name="Banfield J.F."/>
        </authorList>
    </citation>
    <scope>NUCLEOTIDE SEQUENCE [LARGE SCALE GENOMIC DNA]</scope>
    <source>
        <strain evidence="2">NP_3</strain>
    </source>
</reference>
<protein>
    <recommendedName>
        <fullName evidence="4">Alpha/beta hydrolase</fullName>
    </recommendedName>
</protein>
<dbReference type="Proteomes" id="UP000318509">
    <property type="component" value="Unassembled WGS sequence"/>
</dbReference>
<dbReference type="Gene3D" id="3.40.50.1820">
    <property type="entry name" value="alpha/beta hydrolase"/>
    <property type="match status" value="1"/>
</dbReference>
<sequence>MRSMVVPSLVLVAALAIPAAGRPVDPLRVTILDAGMVSQSLRITMATSGLDDHEAGRSAVAVSAWLDGVPIQAEVPLIRMPARFALDLDLAAGAVRIAGVTVGEFAPVQRFDENLIFPVEVTLRRGPYVATARRLVAIPLPTVVVPGYANELRGPDHALLAAFRRRGYRDTGPAQTVFWFAYPSLHMTFAEAAHELDAYVRQVVLPATYARKINVVGYSLGGLLARWNIAYDLDGWGGLVNRLALVGVPNEGVVMPYVYRNTPEFVPYAYMAHTQSARAMLPTFPFWRAGPGQPWGTPPDGGNPLLTQLNARSIPAGVRLSSFFGSMDSGGVGVAVDVRVFVFFGSLGLGDTGGADTILGVTGESGGAVLSYGPGDGIVLVASALGLPIQGGAGVAAFAGREIQRVDLGPVGHVSLLAAGAEKILAALLDRVLDRVETTTEAH</sequence>
<dbReference type="AlphaFoldDB" id="A0A537K1J9"/>
<dbReference type="InterPro" id="IPR029058">
    <property type="entry name" value="AB_hydrolase_fold"/>
</dbReference>
<evidence type="ECO:0000256" key="1">
    <source>
        <dbReference type="SAM" id="SignalP"/>
    </source>
</evidence>
<feature type="chain" id="PRO_5022170176" description="Alpha/beta hydrolase" evidence="1">
    <location>
        <begin position="20"/>
        <end position="443"/>
    </location>
</feature>
<dbReference type="EMBL" id="VBAK01000120">
    <property type="protein sequence ID" value="TMI89634.1"/>
    <property type="molecule type" value="Genomic_DNA"/>
</dbReference>
<keyword evidence="1" id="KW-0732">Signal</keyword>
<gene>
    <name evidence="2" type="ORF">E6H00_09215</name>
</gene>
<accession>A0A537K1J9</accession>
<dbReference type="SUPFAM" id="SSF53474">
    <property type="entry name" value="alpha/beta-Hydrolases"/>
    <property type="match status" value="1"/>
</dbReference>
<comment type="caution">
    <text evidence="2">The sequence shown here is derived from an EMBL/GenBank/DDBJ whole genome shotgun (WGS) entry which is preliminary data.</text>
</comment>
<feature type="signal peptide" evidence="1">
    <location>
        <begin position="1"/>
        <end position="19"/>
    </location>
</feature>